<organism evidence="1 2">
    <name type="scientific">Apatococcus lobatus</name>
    <dbReference type="NCBI Taxonomy" id="904363"/>
    <lineage>
        <taxon>Eukaryota</taxon>
        <taxon>Viridiplantae</taxon>
        <taxon>Chlorophyta</taxon>
        <taxon>core chlorophytes</taxon>
        <taxon>Trebouxiophyceae</taxon>
        <taxon>Chlorellales</taxon>
        <taxon>Chlorellaceae</taxon>
        <taxon>Apatococcus</taxon>
    </lineage>
</organism>
<dbReference type="PANTHER" id="PTHR37946">
    <property type="entry name" value="SLL1969 PROTEIN"/>
    <property type="match status" value="1"/>
</dbReference>
<dbReference type="EMBL" id="JALJOS010000014">
    <property type="protein sequence ID" value="KAK9831073.1"/>
    <property type="molecule type" value="Genomic_DNA"/>
</dbReference>
<dbReference type="SUPFAM" id="SSF53474">
    <property type="entry name" value="alpha/beta-Hydrolases"/>
    <property type="match status" value="1"/>
</dbReference>
<accession>A0AAW1RBW2</accession>
<dbReference type="AlphaFoldDB" id="A0AAW1RBW2"/>
<dbReference type="Gene3D" id="3.40.50.1820">
    <property type="entry name" value="alpha/beta hydrolase"/>
    <property type="match status" value="1"/>
</dbReference>
<evidence type="ECO:0000313" key="2">
    <source>
        <dbReference type="Proteomes" id="UP001438707"/>
    </source>
</evidence>
<sequence length="248" mass="27291">MESKKPIVILLPGLMRTKWSLFRLARHITKELQLDAHCLAYPRMDPMEQAAKHAAQEIRQLAKGQEVIAVVHSMGGIVLRYIMKLPDQGGIRWRSSVLIAVPNSGSALAKSISGNAFLRILMEVICGKPACRALVPDHETLTAWPLPPQPCAVIAGTRGFEWLNPECWIAKVLHALPGPSDGTVLLDEARLQEHDMTAFATVPVGHTAIMDDPMVLAMTAAFIQKTSLALDSSFDRNQRASWTTFLIV</sequence>
<dbReference type="Proteomes" id="UP001438707">
    <property type="component" value="Unassembled WGS sequence"/>
</dbReference>
<protein>
    <recommendedName>
        <fullName evidence="3">Alpha/beta hydrolase</fullName>
    </recommendedName>
</protein>
<reference evidence="1 2" key="1">
    <citation type="journal article" date="2024" name="Nat. Commun.">
        <title>Phylogenomics reveals the evolutionary origins of lichenization in chlorophyte algae.</title>
        <authorList>
            <person name="Puginier C."/>
            <person name="Libourel C."/>
            <person name="Otte J."/>
            <person name="Skaloud P."/>
            <person name="Haon M."/>
            <person name="Grisel S."/>
            <person name="Petersen M."/>
            <person name="Berrin J.G."/>
            <person name="Delaux P.M."/>
            <person name="Dal Grande F."/>
            <person name="Keller J."/>
        </authorList>
    </citation>
    <scope>NUCLEOTIDE SEQUENCE [LARGE SCALE GENOMIC DNA]</scope>
    <source>
        <strain evidence="1 2">SAG 2145</strain>
    </source>
</reference>
<dbReference type="InterPro" id="IPR029058">
    <property type="entry name" value="AB_hydrolase_fold"/>
</dbReference>
<evidence type="ECO:0008006" key="3">
    <source>
        <dbReference type="Google" id="ProtNLM"/>
    </source>
</evidence>
<gene>
    <name evidence="1" type="ORF">WJX74_002307</name>
</gene>
<name>A0AAW1RBW2_9CHLO</name>
<proteinExistence type="predicted"/>
<evidence type="ECO:0000313" key="1">
    <source>
        <dbReference type="EMBL" id="KAK9831073.1"/>
    </source>
</evidence>
<comment type="caution">
    <text evidence="1">The sequence shown here is derived from an EMBL/GenBank/DDBJ whole genome shotgun (WGS) entry which is preliminary data.</text>
</comment>
<dbReference type="PANTHER" id="PTHR37946:SF1">
    <property type="entry name" value="SLL1969 PROTEIN"/>
    <property type="match status" value="1"/>
</dbReference>
<keyword evidence="2" id="KW-1185">Reference proteome</keyword>